<dbReference type="EMBL" id="JADWDJ010000024">
    <property type="protein sequence ID" value="KAG5260789.1"/>
    <property type="molecule type" value="Genomic_DNA"/>
</dbReference>
<name>A0AAV6FDD8_9TELE</name>
<gene>
    <name evidence="2" type="ORF">AALO_G00296620</name>
</gene>
<evidence type="ECO:0000313" key="3">
    <source>
        <dbReference type="Proteomes" id="UP000823561"/>
    </source>
</evidence>
<evidence type="ECO:0000256" key="1">
    <source>
        <dbReference type="SAM" id="MobiDB-lite"/>
    </source>
</evidence>
<protein>
    <submittedName>
        <fullName evidence="2">Uncharacterized protein</fullName>
    </submittedName>
</protein>
<dbReference type="Proteomes" id="UP000823561">
    <property type="component" value="Chromosome 24"/>
</dbReference>
<feature type="region of interest" description="Disordered" evidence="1">
    <location>
        <begin position="49"/>
        <end position="68"/>
    </location>
</feature>
<evidence type="ECO:0000313" key="2">
    <source>
        <dbReference type="EMBL" id="KAG5260789.1"/>
    </source>
</evidence>
<reference evidence="2" key="1">
    <citation type="submission" date="2020-10" db="EMBL/GenBank/DDBJ databases">
        <title>Chromosome-scale genome assembly of the Allis shad, Alosa alosa.</title>
        <authorList>
            <person name="Margot Z."/>
            <person name="Christophe K."/>
            <person name="Cabau C."/>
            <person name="Louis A."/>
            <person name="Berthelot C."/>
            <person name="Parey E."/>
            <person name="Roest Crollius H."/>
            <person name="Montfort J."/>
            <person name="Robinson-Rechavi M."/>
            <person name="Bucao C."/>
            <person name="Bouchez O."/>
            <person name="Gislard M."/>
            <person name="Lluch J."/>
            <person name="Milhes M."/>
            <person name="Lampietro C."/>
            <person name="Lopez Roques C."/>
            <person name="Donnadieu C."/>
            <person name="Braasch I."/>
            <person name="Desvignes T."/>
            <person name="Postlethwait J."/>
            <person name="Bobe J."/>
            <person name="Guiguen Y."/>
        </authorList>
    </citation>
    <scope>NUCLEOTIDE SEQUENCE</scope>
    <source>
        <strain evidence="2">M-15738</strain>
        <tissue evidence="2">Blood</tissue>
    </source>
</reference>
<accession>A0AAV6FDD8</accession>
<proteinExistence type="predicted"/>
<keyword evidence="3" id="KW-1185">Reference proteome</keyword>
<sequence length="110" mass="12544">MKFGYQNPPDWDLDYPESHLAATHTVAFHSLLLSTSLLPYRALKDVHTERRSASLPGPLRAPVRLEESPERPVISKMEVLFPFLSTPEEFSKGRNHMVLQEDGQPFTDVK</sequence>
<dbReference type="AlphaFoldDB" id="A0AAV6FDD8"/>
<comment type="caution">
    <text evidence="2">The sequence shown here is derived from an EMBL/GenBank/DDBJ whole genome shotgun (WGS) entry which is preliminary data.</text>
</comment>
<organism evidence="2 3">
    <name type="scientific">Alosa alosa</name>
    <name type="common">allis shad</name>
    <dbReference type="NCBI Taxonomy" id="278164"/>
    <lineage>
        <taxon>Eukaryota</taxon>
        <taxon>Metazoa</taxon>
        <taxon>Chordata</taxon>
        <taxon>Craniata</taxon>
        <taxon>Vertebrata</taxon>
        <taxon>Euteleostomi</taxon>
        <taxon>Actinopterygii</taxon>
        <taxon>Neopterygii</taxon>
        <taxon>Teleostei</taxon>
        <taxon>Clupei</taxon>
        <taxon>Clupeiformes</taxon>
        <taxon>Clupeoidei</taxon>
        <taxon>Clupeidae</taxon>
        <taxon>Alosa</taxon>
    </lineage>
</organism>